<feature type="chain" id="PRO_5042189393" description="Lipoprotein" evidence="1">
    <location>
        <begin position="22"/>
        <end position="228"/>
    </location>
</feature>
<evidence type="ECO:0000256" key="1">
    <source>
        <dbReference type="SAM" id="SignalP"/>
    </source>
</evidence>
<proteinExistence type="predicted"/>
<name>A0AAD5QXD9_PARTN</name>
<dbReference type="PROSITE" id="PS51257">
    <property type="entry name" value="PROKAR_LIPOPROTEIN"/>
    <property type="match status" value="1"/>
</dbReference>
<protein>
    <recommendedName>
        <fullName evidence="4">Lipoprotein</fullName>
    </recommendedName>
</protein>
<sequence length="228" mass="24292">MTRLLINPLMTLVITITTVLGCGVMPPGQASTRRFTVTAFTLPVSMVYAIEPEIPVRVPGIAVSKEAANAFVSRLVMQTVFDVLERHGRSAGLPDAIILAILGQVTVQITYEPLGCKAVGDEKALASADGIPANEGLHPNCIIIGNTVTSLCVKMGNGPREMCIAGMDKNIESIPSKHLSISGTLTTTNVIMANWSKEMWQSVVNRAVRMLASGPFQSHFFTAVAVVS</sequence>
<keyword evidence="1" id="KW-0732">Signal</keyword>
<feature type="signal peptide" evidence="1">
    <location>
        <begin position="1"/>
        <end position="21"/>
    </location>
</feature>
<dbReference type="Proteomes" id="UP001196413">
    <property type="component" value="Unassembled WGS sequence"/>
</dbReference>
<dbReference type="AlphaFoldDB" id="A0AAD5QXD9"/>
<dbReference type="EMBL" id="JAHQIW010005278">
    <property type="protein sequence ID" value="KAJ1365472.1"/>
    <property type="molecule type" value="Genomic_DNA"/>
</dbReference>
<comment type="caution">
    <text evidence="2">The sequence shown here is derived from an EMBL/GenBank/DDBJ whole genome shotgun (WGS) entry which is preliminary data.</text>
</comment>
<organism evidence="2 3">
    <name type="scientific">Parelaphostrongylus tenuis</name>
    <name type="common">Meningeal worm</name>
    <dbReference type="NCBI Taxonomy" id="148309"/>
    <lineage>
        <taxon>Eukaryota</taxon>
        <taxon>Metazoa</taxon>
        <taxon>Ecdysozoa</taxon>
        <taxon>Nematoda</taxon>
        <taxon>Chromadorea</taxon>
        <taxon>Rhabditida</taxon>
        <taxon>Rhabditina</taxon>
        <taxon>Rhabditomorpha</taxon>
        <taxon>Strongyloidea</taxon>
        <taxon>Metastrongylidae</taxon>
        <taxon>Parelaphostrongylus</taxon>
    </lineage>
</organism>
<keyword evidence="3" id="KW-1185">Reference proteome</keyword>
<evidence type="ECO:0008006" key="4">
    <source>
        <dbReference type="Google" id="ProtNLM"/>
    </source>
</evidence>
<accession>A0AAD5QXD9</accession>
<gene>
    <name evidence="2" type="ORF">KIN20_025788</name>
</gene>
<reference evidence="2" key="1">
    <citation type="submission" date="2021-06" db="EMBL/GenBank/DDBJ databases">
        <title>Parelaphostrongylus tenuis whole genome reference sequence.</title>
        <authorList>
            <person name="Garwood T.J."/>
            <person name="Larsen P.A."/>
            <person name="Fountain-Jones N.M."/>
            <person name="Garbe J.R."/>
            <person name="Macchietto M.G."/>
            <person name="Kania S.A."/>
            <person name="Gerhold R.W."/>
            <person name="Richards J.E."/>
            <person name="Wolf T.M."/>
        </authorList>
    </citation>
    <scope>NUCLEOTIDE SEQUENCE</scope>
    <source>
        <strain evidence="2">MNPRO001-30</strain>
        <tissue evidence="2">Meninges</tissue>
    </source>
</reference>
<evidence type="ECO:0000313" key="3">
    <source>
        <dbReference type="Proteomes" id="UP001196413"/>
    </source>
</evidence>
<evidence type="ECO:0000313" key="2">
    <source>
        <dbReference type="EMBL" id="KAJ1365472.1"/>
    </source>
</evidence>